<dbReference type="Pfam" id="PF07714">
    <property type="entry name" value="PK_Tyr_Ser-Thr"/>
    <property type="match status" value="2"/>
</dbReference>
<dbReference type="AlphaFoldDB" id="A0A4D6NJD7"/>
<keyword evidence="2" id="KW-0675">Receptor</keyword>
<dbReference type="PROSITE" id="PS50011">
    <property type="entry name" value="PROTEIN_KINASE_DOM"/>
    <property type="match status" value="2"/>
</dbReference>
<dbReference type="SUPFAM" id="SSF56112">
    <property type="entry name" value="Protein kinase-like (PK-like)"/>
    <property type="match status" value="2"/>
</dbReference>
<dbReference type="InterPro" id="IPR000719">
    <property type="entry name" value="Prot_kinase_dom"/>
</dbReference>
<dbReference type="GO" id="GO:0005886">
    <property type="term" value="C:plasma membrane"/>
    <property type="evidence" value="ECO:0007669"/>
    <property type="project" value="TreeGrafter"/>
</dbReference>
<dbReference type="Proteomes" id="UP000501690">
    <property type="component" value="Linkage Group LG10"/>
</dbReference>
<proteinExistence type="predicted"/>
<reference evidence="2 3" key="1">
    <citation type="submission" date="2019-04" db="EMBL/GenBank/DDBJ databases">
        <title>An improved genome assembly and genetic linkage map for asparagus bean, Vigna unguiculata ssp. sesquipedialis.</title>
        <authorList>
            <person name="Xia Q."/>
            <person name="Zhang R."/>
            <person name="Dong Y."/>
        </authorList>
    </citation>
    <scope>NUCLEOTIDE SEQUENCE [LARGE SCALE GENOMIC DNA]</scope>
    <source>
        <tissue evidence="2">Leaf</tissue>
    </source>
</reference>
<dbReference type="GO" id="GO:0004714">
    <property type="term" value="F:transmembrane receptor protein tyrosine kinase activity"/>
    <property type="evidence" value="ECO:0007669"/>
    <property type="project" value="InterPro"/>
</dbReference>
<dbReference type="FunFam" id="1.10.510.10:FF:000920">
    <property type="entry name" value="Receptor-like protein kinase ANXUR2"/>
    <property type="match status" value="1"/>
</dbReference>
<feature type="domain" description="Protein kinase" evidence="1">
    <location>
        <begin position="39"/>
        <end position="309"/>
    </location>
</feature>
<keyword evidence="2" id="KW-0418">Kinase</keyword>
<evidence type="ECO:0000259" key="1">
    <source>
        <dbReference type="PROSITE" id="PS50011"/>
    </source>
</evidence>
<dbReference type="Gene3D" id="1.10.510.10">
    <property type="entry name" value="Transferase(Phosphotransferase) domain 1"/>
    <property type="match status" value="2"/>
</dbReference>
<dbReference type="InterPro" id="IPR001245">
    <property type="entry name" value="Ser-Thr/Tyr_kinase_cat_dom"/>
</dbReference>
<dbReference type="InterPro" id="IPR045272">
    <property type="entry name" value="ANXUR1/2-like"/>
</dbReference>
<evidence type="ECO:0000313" key="3">
    <source>
        <dbReference type="Proteomes" id="UP000501690"/>
    </source>
</evidence>
<protein>
    <submittedName>
        <fullName evidence="2">Interleukin-1 receptor-associated kinase 4</fullName>
    </submittedName>
</protein>
<accession>A0A4D6NJD7</accession>
<name>A0A4D6NJD7_VIGUN</name>
<dbReference type="InterPro" id="IPR011009">
    <property type="entry name" value="Kinase-like_dom_sf"/>
</dbReference>
<feature type="domain" description="Protein kinase" evidence="1">
    <location>
        <begin position="341"/>
        <end position="612"/>
    </location>
</feature>
<keyword evidence="3" id="KW-1185">Reference proteome</keyword>
<dbReference type="GO" id="GO:0005524">
    <property type="term" value="F:ATP binding"/>
    <property type="evidence" value="ECO:0007669"/>
    <property type="project" value="InterPro"/>
</dbReference>
<dbReference type="FunFam" id="3.30.200.20:FF:000742">
    <property type="entry name" value="Receptor-like protein kinase ANXUR2"/>
    <property type="match status" value="2"/>
</dbReference>
<dbReference type="PANTHER" id="PTHR27003:SF303">
    <property type="entry name" value="TYROSINE KINASE FAMILY PROTEIN"/>
    <property type="match status" value="1"/>
</dbReference>
<sequence length="643" mass="72721">MFLKCFGESSSSGRQYPTVIEELCRHFSLADIQKSTNNFDDNRVIRDGACGKVFKGCLRHNDGSYYAVAVKRFHVQGSEGFKREVELLCQLHHPNCVSIVGFCKHKTESIVVYEYMSNGSLDQHLGSEVREALPWKKRLEICVGAARGLHHLHAGLKRTIIHHDIKPSKILLDDNMHPKLSGFSLSILGAHFKEKPKPIKTDFAGTYGYLPIESFTSDTITDKWDVYAFGMTLLEVVGVRRIFERVYFGIEKELLEKCVEDNIDPKIKGEIAAECWQVFIDIALRCIKNEADERPAMGEVEVELELALLLQQQADVKNIDIIEELCRHFSLADIRKSTNNFDENRVIGEGAVGTVYRGCLQHNDGSDYAVAVKRFKAQYSEEFKRDVELLCQLHHPNCVSIVGFCNCETENIIVYEYMSNGSLDQHLGSEVREALSWKKRIEICIGAARGLHYLHAGLKRTIIHRDITPDHIVLDEKMHPKLSGFRLCILGAHFKERPKPIQTDLAGTYGYLPLEYARDGTVTDKCNVYSFGVVLLQVVSGKGIYGPDKDHCLAKELLEKCVEELIDPKIKGKIAADCWQVFIDITLRCIKNEADERPAMGEVEVELELALLLQEQADLTNINGDYTLLSETILNPESEWGWG</sequence>
<dbReference type="GO" id="GO:0009506">
    <property type="term" value="C:plasmodesma"/>
    <property type="evidence" value="ECO:0007669"/>
    <property type="project" value="TreeGrafter"/>
</dbReference>
<dbReference type="PANTHER" id="PTHR27003">
    <property type="entry name" value="OS07G0166700 PROTEIN"/>
    <property type="match status" value="1"/>
</dbReference>
<keyword evidence="2" id="KW-0808">Transferase</keyword>
<gene>
    <name evidence="2" type="ORF">DEO72_LG10g3989</name>
</gene>
<evidence type="ECO:0000313" key="2">
    <source>
        <dbReference type="EMBL" id="QCE12739.1"/>
    </source>
</evidence>
<organism evidence="2 3">
    <name type="scientific">Vigna unguiculata</name>
    <name type="common">Cowpea</name>
    <dbReference type="NCBI Taxonomy" id="3917"/>
    <lineage>
        <taxon>Eukaryota</taxon>
        <taxon>Viridiplantae</taxon>
        <taxon>Streptophyta</taxon>
        <taxon>Embryophyta</taxon>
        <taxon>Tracheophyta</taxon>
        <taxon>Spermatophyta</taxon>
        <taxon>Magnoliopsida</taxon>
        <taxon>eudicotyledons</taxon>
        <taxon>Gunneridae</taxon>
        <taxon>Pentapetalae</taxon>
        <taxon>rosids</taxon>
        <taxon>fabids</taxon>
        <taxon>Fabales</taxon>
        <taxon>Fabaceae</taxon>
        <taxon>Papilionoideae</taxon>
        <taxon>50 kb inversion clade</taxon>
        <taxon>NPAAA clade</taxon>
        <taxon>indigoferoid/millettioid clade</taxon>
        <taxon>Phaseoleae</taxon>
        <taxon>Vigna</taxon>
    </lineage>
</organism>
<dbReference type="Gene3D" id="3.30.200.20">
    <property type="entry name" value="Phosphorylase Kinase, domain 1"/>
    <property type="match status" value="2"/>
</dbReference>
<dbReference type="EMBL" id="CP039354">
    <property type="protein sequence ID" value="QCE12739.1"/>
    <property type="molecule type" value="Genomic_DNA"/>
</dbReference>